<dbReference type="Pfam" id="PF03446">
    <property type="entry name" value="NAD_binding_2"/>
    <property type="match status" value="1"/>
</dbReference>
<dbReference type="InterPro" id="IPR029154">
    <property type="entry name" value="HIBADH-like_NADP-bd"/>
</dbReference>
<feature type="domain" description="3-hydroxyisobutyrate dehydrogenase-like NAD-binding" evidence="5">
    <location>
        <begin position="164"/>
        <end position="270"/>
    </location>
</feature>
<dbReference type="Gene3D" id="1.10.1040.10">
    <property type="entry name" value="N-(1-d-carboxylethyl)-l-norvaline Dehydrogenase, domain 2"/>
    <property type="match status" value="1"/>
</dbReference>
<evidence type="ECO:0000256" key="1">
    <source>
        <dbReference type="ARBA" id="ARBA00009080"/>
    </source>
</evidence>
<gene>
    <name evidence="6" type="ORF">GCM10009776_31770</name>
</gene>
<keyword evidence="2" id="KW-0560">Oxidoreductase</keyword>
<dbReference type="InterPro" id="IPR008927">
    <property type="entry name" value="6-PGluconate_DH-like_C_sf"/>
</dbReference>
<dbReference type="InterPro" id="IPR006115">
    <property type="entry name" value="6PGDH_NADP-bd"/>
</dbReference>
<dbReference type="EMBL" id="BAAAOG010000008">
    <property type="protein sequence ID" value="GAA1966439.1"/>
    <property type="molecule type" value="Genomic_DNA"/>
</dbReference>
<dbReference type="InterPro" id="IPR051265">
    <property type="entry name" value="HIBADH-related_NP60_sf"/>
</dbReference>
<feature type="domain" description="6-phosphogluconate dehydrogenase NADP-binding" evidence="4">
    <location>
        <begin position="3"/>
        <end position="154"/>
    </location>
</feature>
<evidence type="ECO:0000259" key="5">
    <source>
        <dbReference type="Pfam" id="PF14833"/>
    </source>
</evidence>
<evidence type="ECO:0000313" key="7">
    <source>
        <dbReference type="Proteomes" id="UP001499933"/>
    </source>
</evidence>
<dbReference type="Proteomes" id="UP001499933">
    <property type="component" value="Unassembled WGS sequence"/>
</dbReference>
<name>A0ABP5CT02_9MICO</name>
<evidence type="ECO:0000256" key="2">
    <source>
        <dbReference type="ARBA" id="ARBA00023002"/>
    </source>
</evidence>
<dbReference type="SUPFAM" id="SSF48179">
    <property type="entry name" value="6-phosphogluconate dehydrogenase C-terminal domain-like"/>
    <property type="match status" value="1"/>
</dbReference>
<dbReference type="PANTHER" id="PTHR43580:SF2">
    <property type="entry name" value="CYTOKINE-LIKE NUCLEAR FACTOR N-PAC"/>
    <property type="match status" value="1"/>
</dbReference>
<dbReference type="Pfam" id="PF14833">
    <property type="entry name" value="NAD_binding_11"/>
    <property type="match status" value="1"/>
</dbReference>
<keyword evidence="7" id="KW-1185">Reference proteome</keyword>
<dbReference type="SUPFAM" id="SSF51735">
    <property type="entry name" value="NAD(P)-binding Rossmann-fold domains"/>
    <property type="match status" value="1"/>
</dbReference>
<dbReference type="InterPro" id="IPR036291">
    <property type="entry name" value="NAD(P)-bd_dom_sf"/>
</dbReference>
<sequence length="295" mass="30710">MATIGFLGLGRMGAAMAGRLVESGHEVRVWNRSPEAAAALVEAGATLVDDPGDALAVGLSVSMLADDTAAESVLDRDAVGRACGIHVNMASISPAAADRLEALFQGAGCAYVSAPVLGRPAVAAAGRLNILAAGPDAAVEAVLPVLESLGAKVWRLGLRPRIANVVKVAVNYNIIHAIQALGESIAMTERQGVDPALFHDLLASTLFDGVVYRGYGAEIVEGAYDPPGFAMALGFKDLRLAEEVAAEQRVVLPTAPAMHRVYEIALADGELGGYDWGAAAEVMRRDLYPDPTEEQ</sequence>
<dbReference type="PIRSF" id="PIRSF000103">
    <property type="entry name" value="HIBADH"/>
    <property type="match status" value="1"/>
</dbReference>
<comment type="caution">
    <text evidence="6">The sequence shown here is derived from an EMBL/GenBank/DDBJ whole genome shotgun (WGS) entry which is preliminary data.</text>
</comment>
<dbReference type="PANTHER" id="PTHR43580">
    <property type="entry name" value="OXIDOREDUCTASE GLYR1-RELATED"/>
    <property type="match status" value="1"/>
</dbReference>
<reference evidence="7" key="1">
    <citation type="journal article" date="2019" name="Int. J. Syst. Evol. Microbiol.">
        <title>The Global Catalogue of Microorganisms (GCM) 10K type strain sequencing project: providing services to taxonomists for standard genome sequencing and annotation.</title>
        <authorList>
            <consortium name="The Broad Institute Genomics Platform"/>
            <consortium name="The Broad Institute Genome Sequencing Center for Infectious Disease"/>
            <person name="Wu L."/>
            <person name="Ma J."/>
        </authorList>
    </citation>
    <scope>NUCLEOTIDE SEQUENCE [LARGE SCALE GENOMIC DNA]</scope>
    <source>
        <strain evidence="7">JCM 14901</strain>
    </source>
</reference>
<evidence type="ECO:0000259" key="4">
    <source>
        <dbReference type="Pfam" id="PF03446"/>
    </source>
</evidence>
<proteinExistence type="inferred from homology"/>
<comment type="similarity">
    <text evidence="1">Belongs to the HIBADH-related family.</text>
</comment>
<evidence type="ECO:0000256" key="3">
    <source>
        <dbReference type="ARBA" id="ARBA00023027"/>
    </source>
</evidence>
<dbReference type="InterPro" id="IPR002204">
    <property type="entry name" value="3-OH-isobutyrate_DH-rel_CS"/>
</dbReference>
<dbReference type="PROSITE" id="PS00895">
    <property type="entry name" value="3_HYDROXYISOBUT_DH"/>
    <property type="match status" value="1"/>
</dbReference>
<dbReference type="InterPro" id="IPR013328">
    <property type="entry name" value="6PGD_dom2"/>
</dbReference>
<protein>
    <submittedName>
        <fullName evidence="6">NAD(P)-dependent oxidoreductase</fullName>
    </submittedName>
</protein>
<evidence type="ECO:0000313" key="6">
    <source>
        <dbReference type="EMBL" id="GAA1966439.1"/>
    </source>
</evidence>
<accession>A0ABP5CT02</accession>
<dbReference type="Gene3D" id="3.40.50.720">
    <property type="entry name" value="NAD(P)-binding Rossmann-like Domain"/>
    <property type="match status" value="1"/>
</dbReference>
<dbReference type="RefSeq" id="WP_344096467.1">
    <property type="nucleotide sequence ID" value="NZ_BAAAOG010000008.1"/>
</dbReference>
<keyword evidence="3" id="KW-0520">NAD</keyword>
<dbReference type="InterPro" id="IPR015815">
    <property type="entry name" value="HIBADH-related"/>
</dbReference>
<organism evidence="6 7">
    <name type="scientific">Microbacterium deminutum</name>
    <dbReference type="NCBI Taxonomy" id="344164"/>
    <lineage>
        <taxon>Bacteria</taxon>
        <taxon>Bacillati</taxon>
        <taxon>Actinomycetota</taxon>
        <taxon>Actinomycetes</taxon>
        <taxon>Micrococcales</taxon>
        <taxon>Microbacteriaceae</taxon>
        <taxon>Microbacterium</taxon>
    </lineage>
</organism>